<dbReference type="Pfam" id="PF01119">
    <property type="entry name" value="DNA_mis_repair"/>
    <property type="match status" value="1"/>
</dbReference>
<name>A0A2W5FM07_9BACT</name>
<dbReference type="InterPro" id="IPR014762">
    <property type="entry name" value="DNA_mismatch_repair_CS"/>
</dbReference>
<dbReference type="PROSITE" id="PS00058">
    <property type="entry name" value="DNA_MISMATCH_REPAIR_1"/>
    <property type="match status" value="1"/>
</dbReference>
<dbReference type="InterPro" id="IPR042120">
    <property type="entry name" value="MutL_C_dimsub"/>
</dbReference>
<dbReference type="GO" id="GO:0030983">
    <property type="term" value="F:mismatched DNA binding"/>
    <property type="evidence" value="ECO:0007669"/>
    <property type="project" value="InterPro"/>
</dbReference>
<dbReference type="PANTHER" id="PTHR10073">
    <property type="entry name" value="DNA MISMATCH REPAIR PROTEIN MLH, PMS, MUTL"/>
    <property type="match status" value="1"/>
</dbReference>
<dbReference type="InterPro" id="IPR020568">
    <property type="entry name" value="Ribosomal_Su5_D2-typ_SF"/>
</dbReference>
<dbReference type="GO" id="GO:0005524">
    <property type="term" value="F:ATP binding"/>
    <property type="evidence" value="ECO:0007669"/>
    <property type="project" value="InterPro"/>
</dbReference>
<evidence type="ECO:0000313" key="9">
    <source>
        <dbReference type="Proteomes" id="UP000249739"/>
    </source>
</evidence>
<dbReference type="InterPro" id="IPR013507">
    <property type="entry name" value="DNA_mismatch_S5_2-like"/>
</dbReference>
<comment type="function">
    <text evidence="5">This protein is involved in the repair of mismatches in DNA. It is required for dam-dependent methyl-directed DNA mismatch repair. May act as a 'molecular matchmaker', a protein that promotes the formation of a stable complex between two or more DNA-binding proteins in an ATP-dependent manner without itself being part of a final effector complex.</text>
</comment>
<dbReference type="GO" id="GO:0032300">
    <property type="term" value="C:mismatch repair complex"/>
    <property type="evidence" value="ECO:0007669"/>
    <property type="project" value="InterPro"/>
</dbReference>
<keyword evidence="3 5" id="KW-0227">DNA damage</keyword>
<organism evidence="8 9">
    <name type="scientific">Micavibrio aeruginosavorus</name>
    <dbReference type="NCBI Taxonomy" id="349221"/>
    <lineage>
        <taxon>Bacteria</taxon>
        <taxon>Pseudomonadati</taxon>
        <taxon>Bdellovibrionota</taxon>
        <taxon>Bdellovibrionia</taxon>
        <taxon>Bdellovibrionales</taxon>
        <taxon>Pseudobdellovibrionaceae</taxon>
        <taxon>Micavibrio</taxon>
    </lineage>
</organism>
<reference evidence="8 9" key="1">
    <citation type="submission" date="2017-08" db="EMBL/GenBank/DDBJ databases">
        <title>Infants hospitalized years apart are colonized by the same room-sourced microbial strains.</title>
        <authorList>
            <person name="Brooks B."/>
            <person name="Olm M.R."/>
            <person name="Firek B.A."/>
            <person name="Baker R."/>
            <person name="Thomas B.C."/>
            <person name="Morowitz M.J."/>
            <person name="Banfield J.F."/>
        </authorList>
    </citation>
    <scope>NUCLEOTIDE SEQUENCE [LARGE SCALE GENOMIC DNA]</scope>
    <source>
        <strain evidence="8">S2_006_000_R2_64</strain>
    </source>
</reference>
<comment type="caution">
    <text evidence="8">The sequence shown here is derived from an EMBL/GenBank/DDBJ whole genome shotgun (WGS) entry which is preliminary data.</text>
</comment>
<evidence type="ECO:0000313" key="8">
    <source>
        <dbReference type="EMBL" id="PZP56981.1"/>
    </source>
</evidence>
<protein>
    <recommendedName>
        <fullName evidence="2 5">DNA mismatch repair protein MutL</fullName>
    </recommendedName>
</protein>
<dbReference type="Proteomes" id="UP000249739">
    <property type="component" value="Unassembled WGS sequence"/>
</dbReference>
<evidence type="ECO:0000256" key="4">
    <source>
        <dbReference type="ARBA" id="ARBA00023204"/>
    </source>
</evidence>
<keyword evidence="8" id="KW-0378">Hydrolase</keyword>
<dbReference type="InterPro" id="IPR014721">
    <property type="entry name" value="Ribsml_uS5_D2-typ_fold_subgr"/>
</dbReference>
<sequence>MPVRYLPDHLVNQIAAGEVIERPAAAIKELVENSIDAGASWIEIDLREGGKTMIAIRDNGHGMVKADLVAALDRHATSKLPSDDLLAIHHLGFRGEALPSIASVSRMKISTRSRDTGEAWEITTEDGNKSDPRPGTQAEGTTIEVRDLFYSTPARLKFLKTTNAEYAAVKDCIYRLALTRPDIAFRLSHNGSSVFHYPVLTEDAVEQFKQRLKDVMGAEFLDNSIALSTERQGVKLTGRISLPTYNVGTSLDQYLFVNGRAVKDKSMLSAVRVAYRDVLARDRYPVVAMFLELSSEDVDVNVHPAKAEVRYRDNALVRGLIISSIQHAIHQNRPQTSSNLGIQTLSSFQRNMSYATSMPPAPSYGNLAEKAASFYQPSIDIQPSTRMEAVTEEMPETNYPLGSARAQIHENYILAQSNDGLILVDQHAAHERLVYEKFKSQMEARGIEKQGLLTPEILSFSDSDIGFLLAEENSLSKLGVDIEAFGSGAIAVRSIPAILSGRIDIKSLIADILDELKDKESSSLLEEKINALLSTMACHGSVRSGRRLNVIEMNALLRQMEATPLSSQCNHGRPTFIHLSLKDIEKLFNRR</sequence>
<evidence type="ECO:0000256" key="1">
    <source>
        <dbReference type="ARBA" id="ARBA00006082"/>
    </source>
</evidence>
<dbReference type="InterPro" id="IPR042121">
    <property type="entry name" value="MutL_C_regsub"/>
</dbReference>
<dbReference type="SUPFAM" id="SSF118116">
    <property type="entry name" value="DNA mismatch repair protein MutL"/>
    <property type="match status" value="1"/>
</dbReference>
<dbReference type="Gene3D" id="3.30.1370.100">
    <property type="entry name" value="MutL, C-terminal domain, regulatory subdomain"/>
    <property type="match status" value="1"/>
</dbReference>
<accession>A0A2W5FM07</accession>
<dbReference type="GO" id="GO:0016887">
    <property type="term" value="F:ATP hydrolysis activity"/>
    <property type="evidence" value="ECO:0007669"/>
    <property type="project" value="InterPro"/>
</dbReference>
<proteinExistence type="inferred from homology"/>
<dbReference type="InterPro" id="IPR038973">
    <property type="entry name" value="MutL/Mlh/Pms-like"/>
</dbReference>
<evidence type="ECO:0000256" key="5">
    <source>
        <dbReference type="HAMAP-Rule" id="MF_00149"/>
    </source>
</evidence>
<evidence type="ECO:0000259" key="7">
    <source>
        <dbReference type="SMART" id="SM01340"/>
    </source>
</evidence>
<keyword evidence="8" id="KW-0255">Endonuclease</keyword>
<dbReference type="SUPFAM" id="SSF55874">
    <property type="entry name" value="ATPase domain of HSP90 chaperone/DNA topoisomerase II/histidine kinase"/>
    <property type="match status" value="1"/>
</dbReference>
<dbReference type="SMART" id="SM00853">
    <property type="entry name" value="MutL_C"/>
    <property type="match status" value="1"/>
</dbReference>
<dbReference type="NCBIfam" id="NF000953">
    <property type="entry name" value="PRK00095.2-4"/>
    <property type="match status" value="1"/>
</dbReference>
<dbReference type="Gene3D" id="3.30.230.10">
    <property type="match status" value="1"/>
</dbReference>
<dbReference type="InterPro" id="IPR014790">
    <property type="entry name" value="MutL_C"/>
</dbReference>
<dbReference type="SMART" id="SM01340">
    <property type="entry name" value="DNA_mis_repair"/>
    <property type="match status" value="1"/>
</dbReference>
<dbReference type="GO" id="GO:0140664">
    <property type="term" value="F:ATP-dependent DNA damage sensor activity"/>
    <property type="evidence" value="ECO:0007669"/>
    <property type="project" value="InterPro"/>
</dbReference>
<keyword evidence="8" id="KW-0540">Nuclease</keyword>
<feature type="domain" description="MutL C-terminal dimerisation" evidence="6">
    <location>
        <begin position="404"/>
        <end position="548"/>
    </location>
</feature>
<feature type="domain" description="DNA mismatch repair protein S5" evidence="7">
    <location>
        <begin position="212"/>
        <end position="330"/>
    </location>
</feature>
<dbReference type="NCBIfam" id="TIGR00585">
    <property type="entry name" value="mutl"/>
    <property type="match status" value="1"/>
</dbReference>
<dbReference type="EMBL" id="QFOT01000010">
    <property type="protein sequence ID" value="PZP56981.1"/>
    <property type="molecule type" value="Genomic_DNA"/>
</dbReference>
<keyword evidence="4 5" id="KW-0234">DNA repair</keyword>
<evidence type="ECO:0000259" key="6">
    <source>
        <dbReference type="SMART" id="SM00853"/>
    </source>
</evidence>
<dbReference type="InterPro" id="IPR037198">
    <property type="entry name" value="MutL_C_sf"/>
</dbReference>
<dbReference type="Pfam" id="PF13589">
    <property type="entry name" value="HATPase_c_3"/>
    <property type="match status" value="1"/>
</dbReference>
<dbReference type="FunFam" id="3.30.565.10:FF:000003">
    <property type="entry name" value="DNA mismatch repair endonuclease MutL"/>
    <property type="match status" value="1"/>
</dbReference>
<gene>
    <name evidence="5" type="primary">mutL</name>
    <name evidence="8" type="ORF">DI586_01820</name>
</gene>
<dbReference type="GO" id="GO:0006298">
    <property type="term" value="P:mismatch repair"/>
    <property type="evidence" value="ECO:0007669"/>
    <property type="project" value="UniProtKB-UniRule"/>
</dbReference>
<dbReference type="CDD" id="cd16926">
    <property type="entry name" value="HATPase_MutL-MLH-PMS-like"/>
    <property type="match status" value="1"/>
</dbReference>
<dbReference type="HAMAP" id="MF_00149">
    <property type="entry name" value="DNA_mis_repair"/>
    <property type="match status" value="1"/>
</dbReference>
<dbReference type="PANTHER" id="PTHR10073:SF12">
    <property type="entry name" value="DNA MISMATCH REPAIR PROTEIN MLH1"/>
    <property type="match status" value="1"/>
</dbReference>
<dbReference type="Gene3D" id="3.30.1540.20">
    <property type="entry name" value="MutL, C-terminal domain, dimerisation subdomain"/>
    <property type="match status" value="1"/>
</dbReference>
<dbReference type="InterPro" id="IPR002099">
    <property type="entry name" value="MutL/Mlh/PMS"/>
</dbReference>
<dbReference type="Gene3D" id="3.30.565.10">
    <property type="entry name" value="Histidine kinase-like ATPase, C-terminal domain"/>
    <property type="match status" value="1"/>
</dbReference>
<evidence type="ECO:0000256" key="3">
    <source>
        <dbReference type="ARBA" id="ARBA00022763"/>
    </source>
</evidence>
<dbReference type="AlphaFoldDB" id="A0A2W5FM07"/>
<evidence type="ECO:0000256" key="2">
    <source>
        <dbReference type="ARBA" id="ARBA00021975"/>
    </source>
</evidence>
<dbReference type="Pfam" id="PF08676">
    <property type="entry name" value="MutL_C"/>
    <property type="match status" value="1"/>
</dbReference>
<dbReference type="InterPro" id="IPR036890">
    <property type="entry name" value="HATPase_C_sf"/>
</dbReference>
<comment type="similarity">
    <text evidence="1 5">Belongs to the DNA mismatch repair MutL/HexB family.</text>
</comment>
<dbReference type="InterPro" id="IPR020667">
    <property type="entry name" value="DNA_mismatch_repair_MutL"/>
</dbReference>
<dbReference type="SUPFAM" id="SSF54211">
    <property type="entry name" value="Ribosomal protein S5 domain 2-like"/>
    <property type="match status" value="1"/>
</dbReference>
<dbReference type="GO" id="GO:0004519">
    <property type="term" value="F:endonuclease activity"/>
    <property type="evidence" value="ECO:0007669"/>
    <property type="project" value="UniProtKB-KW"/>
</dbReference>